<dbReference type="OrthoDB" id="1110367at2"/>
<dbReference type="Pfam" id="PF01345">
    <property type="entry name" value="DUF11"/>
    <property type="match status" value="1"/>
</dbReference>
<dbReference type="NCBIfam" id="TIGR01451">
    <property type="entry name" value="B_ant_repeat"/>
    <property type="match status" value="1"/>
</dbReference>
<dbReference type="Pfam" id="PF24595">
    <property type="entry name" value="DUF7619"/>
    <property type="match status" value="1"/>
</dbReference>
<dbReference type="Proteomes" id="UP000193431">
    <property type="component" value="Chromosome"/>
</dbReference>
<organism evidence="5 6">
    <name type="scientific">Nonlabens spongiae</name>
    <dbReference type="NCBI Taxonomy" id="331648"/>
    <lineage>
        <taxon>Bacteria</taxon>
        <taxon>Pseudomonadati</taxon>
        <taxon>Bacteroidota</taxon>
        <taxon>Flavobacteriia</taxon>
        <taxon>Flavobacteriales</taxon>
        <taxon>Flavobacteriaceae</taxon>
        <taxon>Nonlabens</taxon>
    </lineage>
</organism>
<dbReference type="EMBL" id="CP019344">
    <property type="protein sequence ID" value="ARN77019.1"/>
    <property type="molecule type" value="Genomic_DNA"/>
</dbReference>
<evidence type="ECO:0000313" key="6">
    <source>
        <dbReference type="Proteomes" id="UP000193431"/>
    </source>
</evidence>
<dbReference type="AlphaFoldDB" id="A0A1W6MHR0"/>
<dbReference type="STRING" id="331648.BST97_02835"/>
<dbReference type="Pfam" id="PF18962">
    <property type="entry name" value="Por_Secre_tail"/>
    <property type="match status" value="1"/>
</dbReference>
<feature type="domain" description="DUF11" evidence="2">
    <location>
        <begin position="342"/>
        <end position="450"/>
    </location>
</feature>
<reference evidence="5 6" key="1">
    <citation type="submission" date="2016-11" db="EMBL/GenBank/DDBJ databases">
        <title>Trade-off between light-utilization and light-protection in marine flavobacteria.</title>
        <authorList>
            <person name="Kumagai Y."/>
        </authorList>
    </citation>
    <scope>NUCLEOTIDE SEQUENCE [LARGE SCALE GENOMIC DNA]</scope>
    <source>
        <strain evidence="5 6">JCM 13191</strain>
    </source>
</reference>
<feature type="domain" description="DUF7619" evidence="4">
    <location>
        <begin position="460"/>
        <end position="592"/>
    </location>
</feature>
<evidence type="ECO:0000259" key="2">
    <source>
        <dbReference type="Pfam" id="PF01345"/>
    </source>
</evidence>
<evidence type="ECO:0000259" key="4">
    <source>
        <dbReference type="Pfam" id="PF24595"/>
    </source>
</evidence>
<dbReference type="InterPro" id="IPR055353">
    <property type="entry name" value="DUF7619"/>
</dbReference>
<name>A0A1W6MHR0_9FLAO</name>
<keyword evidence="1" id="KW-0732">Signal</keyword>
<proteinExistence type="predicted"/>
<gene>
    <name evidence="5" type="ORF">BST97_02835</name>
</gene>
<dbReference type="InterPro" id="IPR047589">
    <property type="entry name" value="DUF11_rpt"/>
</dbReference>
<dbReference type="NCBIfam" id="TIGR04183">
    <property type="entry name" value="Por_Secre_tail"/>
    <property type="match status" value="1"/>
</dbReference>
<evidence type="ECO:0000259" key="3">
    <source>
        <dbReference type="Pfam" id="PF18962"/>
    </source>
</evidence>
<dbReference type="InterPro" id="IPR026444">
    <property type="entry name" value="Secre_tail"/>
</dbReference>
<keyword evidence="6" id="KW-1185">Reference proteome</keyword>
<evidence type="ECO:0000256" key="1">
    <source>
        <dbReference type="ARBA" id="ARBA00022729"/>
    </source>
</evidence>
<protein>
    <submittedName>
        <fullName evidence="5">Uncharacterized protein</fullName>
    </submittedName>
</protein>
<dbReference type="InterPro" id="IPR001434">
    <property type="entry name" value="OmcB-like_DUF11"/>
</dbReference>
<evidence type="ECO:0000313" key="5">
    <source>
        <dbReference type="EMBL" id="ARN77019.1"/>
    </source>
</evidence>
<feature type="domain" description="Secretion system C-terminal sorting" evidence="3">
    <location>
        <begin position="609"/>
        <end position="680"/>
    </location>
</feature>
<sequence>MSSIEIFNSQLQEVNFRNIAEFEGLRLVDSSISVLSLENVQYTDSSSSFDSQIYIQNSLLSNLSFLDSNVENVQFYAGSPIQAPIMNFVNSHIKRWSLENYLDINLNDFSGAGLKFLELMNAAWIVSDYSFLATLVELRVFDCQNVEFLDLSLAQNLEFLSLLNNSNLKFLFLKNEAPFHSSQLYFNSNVNLRYVCVPTRLISQYTNLLSSHPNNSIVVNSYCTFEPIGFYNEIIGTTRIDSDGNGCNSNDTEISSLLYSVTDNMSAGLISTNNSGSYYLPVSDGQHTITPQPENPSYWNFSPASVTVDFPTQTSPFTQDFCVTPNGTIEDLEVIVMPLEQARPGFETGYKVVVKNKGNQNASGTVTLDYDADYMTLFDSAPAAGTANAGQLDWSFTDIAPFQMEEYIFTMTLNTPTDSTFPLNGNDELSFTGIVTGTGTDNMPADNTMTLEQIVVNSFDPNDKRCLEGEKIEPSMVGEYVHYMIRFENTGTASAINVVVKDAIDPIMFDVSTFVPLGGSHDYYVRTVEDGNTFEFIHENINLDFNDATNDGYVLFKIKTLSTLTEGDTFNNDAEIYFDFNAPIVTNDFVTTVQSTASVSFITDDSIKISPNPTSGILQLNAKNAIKSLTIHDLNGRLLNKTSFVSGTLNETVDLENLNSGIYLMTVVTSEGQATERVVVK</sequence>
<accession>A0A1W6MHR0</accession>